<accession>A0A9P0LBT3</accession>
<gene>
    <name evidence="2" type="ORF">ACAOBT_LOCUS20432</name>
</gene>
<feature type="compositionally biased region" description="Low complexity" evidence="1">
    <location>
        <begin position="50"/>
        <end position="62"/>
    </location>
</feature>
<comment type="caution">
    <text evidence="2">The sequence shown here is derived from an EMBL/GenBank/DDBJ whole genome shotgun (WGS) entry which is preliminary data.</text>
</comment>
<keyword evidence="3" id="KW-1185">Reference proteome</keyword>
<feature type="region of interest" description="Disordered" evidence="1">
    <location>
        <begin position="1"/>
        <end position="79"/>
    </location>
</feature>
<evidence type="ECO:0000313" key="2">
    <source>
        <dbReference type="EMBL" id="CAH1991676.1"/>
    </source>
</evidence>
<proteinExistence type="predicted"/>
<dbReference type="EMBL" id="CAKOFQ010007121">
    <property type="protein sequence ID" value="CAH1991676.1"/>
    <property type="molecule type" value="Genomic_DNA"/>
</dbReference>
<feature type="compositionally biased region" description="Polar residues" evidence="1">
    <location>
        <begin position="31"/>
        <end position="45"/>
    </location>
</feature>
<dbReference type="AlphaFoldDB" id="A0A9P0LBT3"/>
<dbReference type="Proteomes" id="UP001152888">
    <property type="component" value="Unassembled WGS sequence"/>
</dbReference>
<evidence type="ECO:0000256" key="1">
    <source>
        <dbReference type="SAM" id="MobiDB-lite"/>
    </source>
</evidence>
<name>A0A9P0LBT3_ACAOB</name>
<feature type="compositionally biased region" description="Basic and acidic residues" evidence="1">
    <location>
        <begin position="1"/>
        <end position="12"/>
    </location>
</feature>
<sequence length="231" mass="25658">MDDASQKIELDRNSGVYNEIVQDSDEHQEKPVSSPTSIQVTTSTVHAGPSSASSKASHYSASKTQEHKSKSSSAKPMKYMKKTKADDEQQEAFAIMKTISHNKMERGGFHIFGELVSNELRNLKTDYAGNTVEHMISNILFEANMGKYDYPPQYSQSRPQASLPDVRSSVCTPITSPSLHGAESESSFPPSYQLPYQIPSLPNAINIEQNDNRMDGNFENDIIPQALRNLD</sequence>
<organism evidence="2 3">
    <name type="scientific">Acanthoscelides obtectus</name>
    <name type="common">Bean weevil</name>
    <name type="synonym">Bruchus obtectus</name>
    <dbReference type="NCBI Taxonomy" id="200917"/>
    <lineage>
        <taxon>Eukaryota</taxon>
        <taxon>Metazoa</taxon>
        <taxon>Ecdysozoa</taxon>
        <taxon>Arthropoda</taxon>
        <taxon>Hexapoda</taxon>
        <taxon>Insecta</taxon>
        <taxon>Pterygota</taxon>
        <taxon>Neoptera</taxon>
        <taxon>Endopterygota</taxon>
        <taxon>Coleoptera</taxon>
        <taxon>Polyphaga</taxon>
        <taxon>Cucujiformia</taxon>
        <taxon>Chrysomeloidea</taxon>
        <taxon>Chrysomelidae</taxon>
        <taxon>Bruchinae</taxon>
        <taxon>Bruchini</taxon>
        <taxon>Acanthoscelides</taxon>
    </lineage>
</organism>
<evidence type="ECO:0000313" key="3">
    <source>
        <dbReference type="Proteomes" id="UP001152888"/>
    </source>
</evidence>
<protein>
    <submittedName>
        <fullName evidence="2">Uncharacterized protein</fullName>
    </submittedName>
</protein>
<reference evidence="2" key="1">
    <citation type="submission" date="2022-03" db="EMBL/GenBank/DDBJ databases">
        <authorList>
            <person name="Sayadi A."/>
        </authorList>
    </citation>
    <scope>NUCLEOTIDE SEQUENCE</scope>
</reference>
<dbReference type="OrthoDB" id="8115787at2759"/>